<name>A0A392PGQ1_9FABA</name>
<proteinExistence type="predicted"/>
<evidence type="ECO:0000313" key="3">
    <source>
        <dbReference type="Proteomes" id="UP000265520"/>
    </source>
</evidence>
<sequence length="88" mass="9957">MAEGAPQPSTSNSQPDYSWVADEPRNTLSVYTNCANNIPDDMFTDISTTDDWEIRIPGETKRICTVWGWGTIPMYQTTPFSDLEMTVF</sequence>
<keyword evidence="3" id="KW-1185">Reference proteome</keyword>
<accession>A0A392PGQ1</accession>
<organism evidence="2 3">
    <name type="scientific">Trifolium medium</name>
    <dbReference type="NCBI Taxonomy" id="97028"/>
    <lineage>
        <taxon>Eukaryota</taxon>
        <taxon>Viridiplantae</taxon>
        <taxon>Streptophyta</taxon>
        <taxon>Embryophyta</taxon>
        <taxon>Tracheophyta</taxon>
        <taxon>Spermatophyta</taxon>
        <taxon>Magnoliopsida</taxon>
        <taxon>eudicotyledons</taxon>
        <taxon>Gunneridae</taxon>
        <taxon>Pentapetalae</taxon>
        <taxon>rosids</taxon>
        <taxon>fabids</taxon>
        <taxon>Fabales</taxon>
        <taxon>Fabaceae</taxon>
        <taxon>Papilionoideae</taxon>
        <taxon>50 kb inversion clade</taxon>
        <taxon>NPAAA clade</taxon>
        <taxon>Hologalegina</taxon>
        <taxon>IRL clade</taxon>
        <taxon>Trifolieae</taxon>
        <taxon>Trifolium</taxon>
    </lineage>
</organism>
<comment type="caution">
    <text evidence="2">The sequence shown here is derived from an EMBL/GenBank/DDBJ whole genome shotgun (WGS) entry which is preliminary data.</text>
</comment>
<reference evidence="2 3" key="1">
    <citation type="journal article" date="2018" name="Front. Plant Sci.">
        <title>Red Clover (Trifolium pratense) and Zigzag Clover (T. medium) - A Picture of Genomic Similarities and Differences.</title>
        <authorList>
            <person name="Dluhosova J."/>
            <person name="Istvanek J."/>
            <person name="Nedelnik J."/>
            <person name="Repkova J."/>
        </authorList>
    </citation>
    <scope>NUCLEOTIDE SEQUENCE [LARGE SCALE GENOMIC DNA]</scope>
    <source>
        <strain evidence="3">cv. 10/8</strain>
        <tissue evidence="2">Leaf</tissue>
    </source>
</reference>
<evidence type="ECO:0000256" key="1">
    <source>
        <dbReference type="SAM" id="MobiDB-lite"/>
    </source>
</evidence>
<protein>
    <submittedName>
        <fullName evidence="2">Uncharacterized protein</fullName>
    </submittedName>
</protein>
<dbReference type="Proteomes" id="UP000265520">
    <property type="component" value="Unassembled WGS sequence"/>
</dbReference>
<feature type="compositionally biased region" description="Polar residues" evidence="1">
    <location>
        <begin position="7"/>
        <end position="16"/>
    </location>
</feature>
<feature type="region of interest" description="Disordered" evidence="1">
    <location>
        <begin position="1"/>
        <end position="20"/>
    </location>
</feature>
<evidence type="ECO:0000313" key="2">
    <source>
        <dbReference type="EMBL" id="MCI10962.1"/>
    </source>
</evidence>
<dbReference type="AlphaFoldDB" id="A0A392PGQ1"/>
<dbReference type="EMBL" id="LXQA010078296">
    <property type="protein sequence ID" value="MCI10962.1"/>
    <property type="molecule type" value="Genomic_DNA"/>
</dbReference>